<accession>A0A6B0Y0N3</accession>
<dbReference type="GO" id="GO:0006631">
    <property type="term" value="P:fatty acid metabolic process"/>
    <property type="evidence" value="ECO:0007669"/>
    <property type="project" value="InterPro"/>
</dbReference>
<reference evidence="2" key="1">
    <citation type="submission" date="2019-09" db="EMBL/GenBank/DDBJ databases">
        <title>Characterisation of the sponge microbiome using genome-centric metagenomics.</title>
        <authorList>
            <person name="Engelberts J.P."/>
            <person name="Robbins S.J."/>
            <person name="De Goeij J.M."/>
            <person name="Aranda M."/>
            <person name="Bell S.C."/>
            <person name="Webster N.S."/>
        </authorList>
    </citation>
    <scope>NUCLEOTIDE SEQUENCE</scope>
    <source>
        <strain evidence="2">SB0664_bin_43</strain>
    </source>
</reference>
<feature type="non-terminal residue" evidence="2">
    <location>
        <position position="166"/>
    </location>
</feature>
<dbReference type="AlphaFoldDB" id="A0A6B0Y0N3"/>
<organism evidence="2">
    <name type="scientific">Boseongicola sp. SB0664_bin_43</name>
    <dbReference type="NCBI Taxonomy" id="2604844"/>
    <lineage>
        <taxon>Bacteria</taxon>
        <taxon>Pseudomonadati</taxon>
        <taxon>Pseudomonadota</taxon>
        <taxon>Alphaproteobacteria</taxon>
        <taxon>Rhodobacterales</taxon>
        <taxon>Paracoccaceae</taxon>
        <taxon>Boseongicola</taxon>
    </lineage>
</organism>
<dbReference type="InterPro" id="IPR006176">
    <property type="entry name" value="3-OHacyl-CoA_DH_NAD-bd"/>
</dbReference>
<proteinExistence type="predicted"/>
<evidence type="ECO:0000259" key="1">
    <source>
        <dbReference type="Pfam" id="PF02737"/>
    </source>
</evidence>
<sequence>MSADLPRCAVLGSGTMGGQIALSLALGGAHVTLWGRRAEALGPALDRCAEDFDFLVGHGLTDAGDRTAVLERITPRADLANSVVDAGFVIEAIAEDLTLKRALLGEAELAAPVTTVLSSTTSALSASALQSNLRRPQNFCIAHYAQPAHLVELVEVVPGCGSSDSA</sequence>
<protein>
    <submittedName>
        <fullName evidence="2">3-hydroxyacyl-CoA dehydrogenase family protein</fullName>
    </submittedName>
</protein>
<evidence type="ECO:0000313" key="2">
    <source>
        <dbReference type="EMBL" id="MXY34331.1"/>
    </source>
</evidence>
<dbReference type="EMBL" id="VXRY01000383">
    <property type="protein sequence ID" value="MXY34331.1"/>
    <property type="molecule type" value="Genomic_DNA"/>
</dbReference>
<feature type="domain" description="3-hydroxyacyl-CoA dehydrogenase NAD binding" evidence="1">
    <location>
        <begin position="8"/>
        <end position="165"/>
    </location>
</feature>
<dbReference type="PANTHER" id="PTHR48075">
    <property type="entry name" value="3-HYDROXYACYL-COA DEHYDROGENASE FAMILY PROTEIN"/>
    <property type="match status" value="1"/>
</dbReference>
<dbReference type="GO" id="GO:0016491">
    <property type="term" value="F:oxidoreductase activity"/>
    <property type="evidence" value="ECO:0007669"/>
    <property type="project" value="TreeGrafter"/>
</dbReference>
<comment type="caution">
    <text evidence="2">The sequence shown here is derived from an EMBL/GenBank/DDBJ whole genome shotgun (WGS) entry which is preliminary data.</text>
</comment>
<name>A0A6B0Y0N3_9RHOB</name>
<dbReference type="Pfam" id="PF02737">
    <property type="entry name" value="3HCDH_N"/>
    <property type="match status" value="1"/>
</dbReference>
<dbReference type="SUPFAM" id="SSF51735">
    <property type="entry name" value="NAD(P)-binding Rossmann-fold domains"/>
    <property type="match status" value="1"/>
</dbReference>
<dbReference type="PANTHER" id="PTHR48075:SF5">
    <property type="entry name" value="3-HYDROXYBUTYRYL-COA DEHYDROGENASE"/>
    <property type="match status" value="1"/>
</dbReference>
<dbReference type="InterPro" id="IPR036291">
    <property type="entry name" value="NAD(P)-bd_dom_sf"/>
</dbReference>
<dbReference type="Gene3D" id="3.40.50.720">
    <property type="entry name" value="NAD(P)-binding Rossmann-like Domain"/>
    <property type="match status" value="1"/>
</dbReference>
<dbReference type="GO" id="GO:0070403">
    <property type="term" value="F:NAD+ binding"/>
    <property type="evidence" value="ECO:0007669"/>
    <property type="project" value="InterPro"/>
</dbReference>
<gene>
    <name evidence="2" type="ORF">F4Y60_09635</name>
</gene>